<gene>
    <name evidence="2" type="ORF">F5147DRAFT_775849</name>
</gene>
<evidence type="ECO:0000256" key="1">
    <source>
        <dbReference type="SAM" id="MobiDB-lite"/>
    </source>
</evidence>
<evidence type="ECO:0000313" key="2">
    <source>
        <dbReference type="EMBL" id="KAG2103725.1"/>
    </source>
</evidence>
<feature type="region of interest" description="Disordered" evidence="1">
    <location>
        <begin position="87"/>
        <end position="129"/>
    </location>
</feature>
<name>A0A9P7JS06_9AGAM</name>
<dbReference type="AlphaFoldDB" id="A0A9P7JS06"/>
<keyword evidence="3" id="KW-1185">Reference proteome</keyword>
<proteinExistence type="predicted"/>
<dbReference type="RefSeq" id="XP_041290622.1">
    <property type="nucleotide sequence ID" value="XM_041441782.1"/>
</dbReference>
<dbReference type="EMBL" id="JABBWM010000043">
    <property type="protein sequence ID" value="KAG2103725.1"/>
    <property type="molecule type" value="Genomic_DNA"/>
</dbReference>
<feature type="compositionally biased region" description="Basic and acidic residues" evidence="1">
    <location>
        <begin position="200"/>
        <end position="214"/>
    </location>
</feature>
<comment type="caution">
    <text evidence="2">The sequence shown here is derived from an EMBL/GenBank/DDBJ whole genome shotgun (WGS) entry which is preliminary data.</text>
</comment>
<feature type="region of interest" description="Disordered" evidence="1">
    <location>
        <begin position="596"/>
        <end position="621"/>
    </location>
</feature>
<evidence type="ECO:0000313" key="3">
    <source>
        <dbReference type="Proteomes" id="UP000823399"/>
    </source>
</evidence>
<protein>
    <submittedName>
        <fullName evidence="2">Uncharacterized protein</fullName>
    </submittedName>
</protein>
<accession>A0A9P7JS06</accession>
<sequence>MPSAEDSNKALNDATTGILQILAKAVEWKGPANGHLSMAMEMGHITSEAFEKHGWLASVISPVFLLAVMELMEHWDLATKYITGSLSSPATQSPDQLTTSIPAHVPACPTSGLKSKPRPKPVPKQKQVIDHSVDSNEVEIIEVVTPTNTTRKSKQTSGGPEVVKKGVVTVPVLAETNMAETLMPGYTAPTHKQLEIVTESESKVTADRKGKGKEVVPPMDTSRHGHGRALQTHSSSTKMLVKRPASRQPAQDAGGEWFEQSLKVITGHKARKRYKVGNDQDEIPPDIGGDICMGLQDISTQAAGPVLDLQCIACQERCRQGYDTSTIVKACARCSRKTMRCSHSEPSVNVRLPSEPAPTLCQDEVRHDIARHASPTRNRSIAEEMEIDASGDVVLKDLQAMSLEVKKDSVSLPKAKDVHDAIKNLCTEVAELCTHNAASVEMVKAMQVHLAAQDAEIRTMETLHAKIAILQEEVKTLQAESQSRDAQLRSAEARVTSQGTSMTVLMDAYESLRKRIIPDLSGPPHLNHGMFFPPAGNVPSAGNVPPAGLEISAGQTWAMERLYFNLTLGPFTAGPFVLHFAQCSDRASKFTPGCSNAAGPSVLGSQTRRSFGESASRMDRN</sequence>
<feature type="compositionally biased region" description="Polar residues" evidence="1">
    <location>
        <begin position="87"/>
        <end position="101"/>
    </location>
</feature>
<dbReference type="GeneID" id="64704041"/>
<reference evidence="2" key="1">
    <citation type="journal article" date="2020" name="New Phytol.">
        <title>Comparative genomics reveals dynamic genome evolution in host specialist ectomycorrhizal fungi.</title>
        <authorList>
            <person name="Lofgren L.A."/>
            <person name="Nguyen N.H."/>
            <person name="Vilgalys R."/>
            <person name="Ruytinx J."/>
            <person name="Liao H.L."/>
            <person name="Branco S."/>
            <person name="Kuo A."/>
            <person name="LaButti K."/>
            <person name="Lipzen A."/>
            <person name="Andreopoulos W."/>
            <person name="Pangilinan J."/>
            <person name="Riley R."/>
            <person name="Hundley H."/>
            <person name="Na H."/>
            <person name="Barry K."/>
            <person name="Grigoriev I.V."/>
            <person name="Stajich J.E."/>
            <person name="Kennedy P.G."/>
        </authorList>
    </citation>
    <scope>NUCLEOTIDE SEQUENCE</scope>
    <source>
        <strain evidence="2">FC423</strain>
    </source>
</reference>
<dbReference type="Proteomes" id="UP000823399">
    <property type="component" value="Unassembled WGS sequence"/>
</dbReference>
<organism evidence="2 3">
    <name type="scientific">Suillus discolor</name>
    <dbReference type="NCBI Taxonomy" id="1912936"/>
    <lineage>
        <taxon>Eukaryota</taxon>
        <taxon>Fungi</taxon>
        <taxon>Dikarya</taxon>
        <taxon>Basidiomycota</taxon>
        <taxon>Agaricomycotina</taxon>
        <taxon>Agaricomycetes</taxon>
        <taxon>Agaricomycetidae</taxon>
        <taxon>Boletales</taxon>
        <taxon>Suillineae</taxon>
        <taxon>Suillaceae</taxon>
        <taxon>Suillus</taxon>
    </lineage>
</organism>
<dbReference type="OrthoDB" id="10527452at2759"/>
<feature type="region of interest" description="Disordered" evidence="1">
    <location>
        <begin position="199"/>
        <end position="243"/>
    </location>
</feature>